<dbReference type="SMART" id="SM00822">
    <property type="entry name" value="PKS_KR"/>
    <property type="match status" value="1"/>
</dbReference>
<keyword evidence="4" id="KW-0808">Transferase</keyword>
<dbReference type="Gene3D" id="3.40.50.1820">
    <property type="entry name" value="alpha/beta hydrolase"/>
    <property type="match status" value="1"/>
</dbReference>
<dbReference type="SUPFAM" id="SSF82866">
    <property type="entry name" value="Multidrug efflux transporter AcrB transmembrane domain"/>
    <property type="match status" value="1"/>
</dbReference>
<dbReference type="Pfam" id="PF16197">
    <property type="entry name" value="KAsynt_C_assoc"/>
    <property type="match status" value="1"/>
</dbReference>
<dbReference type="PROSITE" id="PS50156">
    <property type="entry name" value="SSD"/>
    <property type="match status" value="1"/>
</dbReference>
<evidence type="ECO:0000256" key="2">
    <source>
        <dbReference type="ARBA" id="ARBA00022450"/>
    </source>
</evidence>
<gene>
    <name evidence="9" type="ORF">PACLA_8A035920</name>
</gene>
<feature type="domain" description="Ketosynthase family 3 (KS3)" evidence="7">
    <location>
        <begin position="518"/>
        <end position="949"/>
    </location>
</feature>
<dbReference type="Gene3D" id="3.10.129.110">
    <property type="entry name" value="Polyketide synthase dehydratase"/>
    <property type="match status" value="1"/>
</dbReference>
<dbReference type="InterPro" id="IPR049552">
    <property type="entry name" value="PKS_DH_N"/>
</dbReference>
<feature type="active site" description="Proton donor; for dehydratase activity" evidence="5">
    <location>
        <position position="1662"/>
    </location>
</feature>
<dbReference type="Pfam" id="PF21089">
    <property type="entry name" value="PKS_DH_N"/>
    <property type="match status" value="1"/>
</dbReference>
<evidence type="ECO:0000313" key="9">
    <source>
        <dbReference type="EMBL" id="CAB3999273.1"/>
    </source>
</evidence>
<dbReference type="InterPro" id="IPR036291">
    <property type="entry name" value="NAD(P)-bd_dom_sf"/>
</dbReference>
<name>A0A6S7H8A8_PARCT</name>
<dbReference type="Pfam" id="PF00975">
    <property type="entry name" value="Thioesterase"/>
    <property type="match status" value="1"/>
</dbReference>
<dbReference type="Proteomes" id="UP001152795">
    <property type="component" value="Unassembled WGS sequence"/>
</dbReference>
<dbReference type="Gene3D" id="3.40.47.10">
    <property type="match status" value="1"/>
</dbReference>
<dbReference type="UniPathway" id="UPA00094"/>
<sequence length="3200" mass="359203">MVHQNIPAKYMLSGTMAKSGPTITMTTLTDLVAFAVSCRSIFPAIRLFCTYAALAIWSAFFMLVTFFVGCMWFDIKRINAQRRDFVPCLMSPPPTDCCSGIRANGFDNVMRAWGKVITSSPGKVLVCLCSLLLLSGGIYGALNIDESFNRQLLTTEDSHYRKFLNVYEENFHLNIEVNIIFPGQVDHSSQEIQKMYSTVKSLAKSNGHFLSARISWLSEYQTWAKEKNIDINDTRIFYKTLSDFISLPKYRRFAQDLKFSENKTHLTASRILLYSKSSPDSIFQRDMMVSIREDLSRFTDIDAFAVALPFIYFEQYAHVLNETIRNLIVAGISILLISSMFLNHFVIIICLLCGFLALILELLGLMYIWNVSVNSLSMINLVMALGFSVDYNAHIAYHFVSSKAGSPEFRVIDALGKIGGSVFLGGLSTFLGMMPTGFASSTIFRTFFKMFVGIVVLGLVHGLAILPVYLTLLGKVFDFREMNIDSIIIKWFKRVRKQKSYETTSTNSSEYVAKAKNSIPVAIVGIGCRFPGGANSKDEFWDMLANGRCGIGSYPTNRPNSKEFFDSFSSGKNTPGKHYVLAGAFLENITGFDAQFFGISPTECRSMDPQQRILLQVVYEAIEDAGMRLEDLQQCRTGVYVGLMNLEYGSLVLDSSNIRKIDQFSSTGCAMSVLANRISFSLDLTGPSLTLDTACSSSLVAFDVAFGHLQTGECDVAIVCAANILLLGNKFHTACCRTGLLAQDGRCKSFDIKGDGYGRGEGVAAVVIKPTKTALDDRDDIYAAVVACGVNNDGQTAIPMTAPSEVTQSILFQRVLQESGFCKDDIQYVEAHGTGTAVGDVVEMGSLATVYGNSSKRILRLGSVKSNINHTESTAGLAGLIKTCLMIKYGQFVPTINVSEVKPQLKMSERRMMVQVCNQPWNTEGGTPRTAAVSSYGFGGANAHIIVREVTKNPVNVIPNRSISNRVMTLSAASKDALRAMARKVSQSFKAKLDDDELLKDNICYSLNERYTVHSHRLAVSFSSFEDAAKALEKFADQEKGWEELVATGDVTKTRNKVVFLYGGQGAQWYGMAREMLVHEPKFKESIEKIDALLKRYKASWSLITELNKPEESSRLHENPIGQTALFAIHFALTELLESWGVTPSAVVGHSLGEISAAWASGVLRLHKALQLILFRSQLHEQCSPTGCMAAIGLSEEDARSMLQALQLENEVDVAVVNSPGNVVLAGGKASMEAVENHVKSARGDVFWRKLTTTRAYHSREMEEIEQPYFKLTSEFNVRQTSSNIPFYSTVTGTQLSSQHLDLKHWWKNIRQAVLLEHALKTMFSDGYQFFIEINATPQLSYHVRQTWSHNREPKSLSANDAVVVQTLPKRSANQQHLSFLQNCVAHLFTNGVPLSWNKVQGSGSKSFFPRPTYPWQETEFWYRDEHPSEFVTFLDDHKTERNKRIVTSHPLLGKSVPTETFTGLHAWESEINLHNVSYINDHKFAESPDPVIPGAVYVEMILAMSVDLSPNTAPDIHNISFKNLLTTSNNDSHRIRTRLLPEECAGEGNQFQITIVKDLDDDNEVVVSEGSIQLGVNDGYGSKESSQRNPNDLEVFKSAMTKWSKDDIVKERENVGFAFGPQFDLITDAWSNGTEALALICPTEEIIKEASAYVIHPSVIDACFQTMILLKSLEGKFVPQKITHVTILQRPTCLEQFYAHTKIVESEKTPTYNITLMDRYARPVMIIEKFITAEISADKTKVTFEDTSFTFGWEQLTSETPTVSQDNVWLILRDQSKFAERFSQNVPAGESVHFVDIQDTSDKTRDVFSEVLDEALSKIEGDGKLLLINFWPVDGSKFNADTHNFDATHELAFESCLSISQEIIKREAFTKIIKLVFVTSGVVTIPQPDRYPTIVSSGAFPWSASVFGFRRTFSEEITAPNASVVDLPNNPSEDDFYTMVEDVRKATMEEETVYRDGIRYVNRFRKLHLDGRIFTKQESPTTKDGARKPFKMTNMSDQWFLQKTSNQRMKEKIKIEIYFACPILQKPWLDLKTNDRVAFAGKYCNGCKEQQNCFVVGVCKIDDLGSYVDEEKCCFTEIKDNITALQAASLGFPLAMSYHILINLLNNMQGKKVLIYHQSEEVCCVFACVAISLDIKVVCLVKDRSSQDRIKKFGNIVVLTEDEITRTEMNEVSSMNLDAVCLLSKNGTYITRQIVKHLKPGASVISVYGEENVKFNPFIHGKDVHCIMTNLENITDNSKDFSKLLGSCCSALKSRGLMERLLNIPQLVSSIYDVMNSESKKRASYLERGKEIRLYVVSLRPKDTPDKADFYSLPFDTNGLKDDRTYLVIGGVRGFGFEIAKWMVENGAKTVMCTARSAPSEEKKADVQRLEQDTGSQILLRQADVTSWKKMNVIKEELDRLPAVAGIVFTAMVLADQLLKDADLKTCKKVVETKVKGSVILHQLSLSMDLDFFVMFSSVSGVLGNIGQVAYAAANSFMDQLCEYRRHKLGLPALSVNWGPISGAGVLERNTDITSILETNGFYALHYTTAIEFLKRVLLENTNEAQVCLSPMNWHVYLQNHASPRLQMIREETLVVTEENKVMTLEDLALQPIEFRVNYVQEFIKRLLSSWSGADVAELDLNVGLHKYGIDSIAATNMKLQIKNNIGASFETYYFIQPKTSGLTIINNILEQIDKISTTSDEDDSSGNGNRRKSFLSRKQRKSILLDNKRKSFVLDINERKSLFLDDQTKNISLDNRRKTFSLPTFHAIEEEEEEEAEGSNGLELQTVTTNKEKVVPLYTPDDAVVKVFMIHGSQKSALALATFALGFQQQTNIALYGIGVDDTSFKKSEYGTVLILAKRYIDLIQKIQSSGPYYLAGYSFGGMVAYEMASELKREYNETVAMVFMVDTYAWFPKALTNCTEYITTCIEQNLKSLEKSVTRQLVEKMAFVGLGVTRNEVDSLYEEKLGDSEEVITALEHRAAQENQIFPLKEKVDTVLYELKSAAKAYVAWEPSKICYEETITYICCDETNSFALWKTGIWESLVERMDILYVSGNHIELRDETRGKICGSIMMTTAAMKYQSAFSTFNLQAVRSRPQERLVESLKQGLDIWMLSNPSSSKLVKGTLWLDSEETVFSFEYESLVRRNTHKIFVKELSNILPGRHVDAVRKHHASKSYIDFLTCMLNTKGKLYTFRSEDWEQLKQFIDALEALFGIPFMQ</sequence>
<keyword evidence="3" id="KW-0597">Phosphoprotein</keyword>
<dbReference type="CDD" id="cd00833">
    <property type="entry name" value="PKS"/>
    <property type="match status" value="1"/>
</dbReference>
<dbReference type="PROSITE" id="PS52019">
    <property type="entry name" value="PKS_MFAS_DH"/>
    <property type="match status" value="1"/>
</dbReference>
<evidence type="ECO:0000256" key="1">
    <source>
        <dbReference type="ARBA" id="ARBA00012480"/>
    </source>
</evidence>
<dbReference type="GO" id="GO:0016297">
    <property type="term" value="F:fatty acyl-[ACP] hydrolase activity"/>
    <property type="evidence" value="ECO:0007669"/>
    <property type="project" value="UniProtKB-EC"/>
</dbReference>
<dbReference type="Pfam" id="PF00109">
    <property type="entry name" value="ketoacyl-synt"/>
    <property type="match status" value="1"/>
</dbReference>
<dbReference type="InterPro" id="IPR013968">
    <property type="entry name" value="PKS_KR"/>
</dbReference>
<dbReference type="Pfam" id="PF02801">
    <property type="entry name" value="Ketoacyl-synt_C"/>
    <property type="match status" value="1"/>
</dbReference>
<evidence type="ECO:0000259" key="7">
    <source>
        <dbReference type="PROSITE" id="PS52004"/>
    </source>
</evidence>
<dbReference type="InterPro" id="IPR014031">
    <property type="entry name" value="Ketoacyl_synth_C"/>
</dbReference>
<dbReference type="SMART" id="SM00825">
    <property type="entry name" value="PKS_KS"/>
    <property type="match status" value="1"/>
</dbReference>
<feature type="active site" description="Proton acceptor; for dehydratase activity" evidence="5">
    <location>
        <position position="1483"/>
    </location>
</feature>
<feature type="region of interest" description="C-terminal hotdog fold" evidence="5">
    <location>
        <begin position="1601"/>
        <end position="1742"/>
    </location>
</feature>
<dbReference type="InterPro" id="IPR053958">
    <property type="entry name" value="HMGCR/SNAP/NPC1-like_SSD"/>
</dbReference>
<dbReference type="Pfam" id="PF08659">
    <property type="entry name" value="KR"/>
    <property type="match status" value="1"/>
</dbReference>
<evidence type="ECO:0000259" key="6">
    <source>
        <dbReference type="PROSITE" id="PS50156"/>
    </source>
</evidence>
<dbReference type="Pfam" id="PF00698">
    <property type="entry name" value="Acyl_transf_1"/>
    <property type="match status" value="1"/>
</dbReference>
<dbReference type="InterPro" id="IPR000731">
    <property type="entry name" value="SSD"/>
</dbReference>
<dbReference type="PROSITE" id="PS52004">
    <property type="entry name" value="KS3_2"/>
    <property type="match status" value="1"/>
</dbReference>
<dbReference type="OrthoDB" id="5963712at2759"/>
<dbReference type="SUPFAM" id="SSF55048">
    <property type="entry name" value="Probable ACP-binding domain of malonyl-CoA ACP transacylase"/>
    <property type="match status" value="1"/>
</dbReference>
<dbReference type="Pfam" id="PF14765">
    <property type="entry name" value="PS-DH"/>
    <property type="match status" value="1"/>
</dbReference>
<dbReference type="Gene3D" id="1.20.1640.10">
    <property type="entry name" value="Multidrug efflux transporter AcrB transmembrane domain"/>
    <property type="match status" value="1"/>
</dbReference>
<dbReference type="SUPFAM" id="SSF53901">
    <property type="entry name" value="Thiolase-like"/>
    <property type="match status" value="1"/>
</dbReference>
<dbReference type="InterPro" id="IPR016039">
    <property type="entry name" value="Thiolase-like"/>
</dbReference>
<accession>A0A6S7H8A8</accession>
<dbReference type="InterPro" id="IPR032821">
    <property type="entry name" value="PKS_assoc"/>
</dbReference>
<dbReference type="Gene3D" id="3.30.70.3290">
    <property type="match status" value="1"/>
</dbReference>
<feature type="domain" description="SSD" evidence="6">
    <location>
        <begin position="1"/>
        <end position="73"/>
    </location>
</feature>
<dbReference type="InterPro" id="IPR049900">
    <property type="entry name" value="PKS_mFAS_DH"/>
</dbReference>
<dbReference type="SUPFAM" id="SSF52151">
    <property type="entry name" value="FabD/lysophospholipase-like"/>
    <property type="match status" value="1"/>
</dbReference>
<dbReference type="Gene3D" id="3.40.50.720">
    <property type="entry name" value="NAD(P)-binding Rossmann-like Domain"/>
    <property type="match status" value="3"/>
</dbReference>
<dbReference type="EMBL" id="CACRXK020003553">
    <property type="protein sequence ID" value="CAB3999273.1"/>
    <property type="molecule type" value="Genomic_DNA"/>
</dbReference>
<dbReference type="SUPFAM" id="SSF51735">
    <property type="entry name" value="NAD(P)-binding Rossmann-fold domains"/>
    <property type="match status" value="2"/>
</dbReference>
<dbReference type="EC" id="3.1.2.14" evidence="1"/>
<proteinExistence type="predicted"/>
<dbReference type="InterPro" id="IPR018201">
    <property type="entry name" value="Ketoacyl_synth_AS"/>
</dbReference>
<keyword evidence="10" id="KW-1185">Reference proteome</keyword>
<dbReference type="Gene3D" id="3.40.366.10">
    <property type="entry name" value="Malonyl-Coenzyme A Acyl Carrier Protein, domain 2"/>
    <property type="match status" value="1"/>
</dbReference>
<dbReference type="GO" id="GO:0004315">
    <property type="term" value="F:3-oxoacyl-[acyl-carrier-protein] synthase activity"/>
    <property type="evidence" value="ECO:0007669"/>
    <property type="project" value="InterPro"/>
</dbReference>
<dbReference type="InterPro" id="IPR001031">
    <property type="entry name" value="Thioesterase"/>
</dbReference>
<dbReference type="GO" id="GO:0006633">
    <property type="term" value="P:fatty acid biosynthetic process"/>
    <property type="evidence" value="ECO:0007669"/>
    <property type="project" value="UniProtKB-UniPathway"/>
</dbReference>
<dbReference type="SUPFAM" id="SSF53474">
    <property type="entry name" value="alpha/beta-Hydrolases"/>
    <property type="match status" value="1"/>
</dbReference>
<dbReference type="SMART" id="SM00827">
    <property type="entry name" value="PKS_AT"/>
    <property type="match status" value="1"/>
</dbReference>
<dbReference type="PROSITE" id="PS00606">
    <property type="entry name" value="KS3_1"/>
    <property type="match status" value="1"/>
</dbReference>
<dbReference type="PANTHER" id="PTHR43775">
    <property type="entry name" value="FATTY ACID SYNTHASE"/>
    <property type="match status" value="1"/>
</dbReference>
<reference evidence="9" key="1">
    <citation type="submission" date="2020-04" db="EMBL/GenBank/DDBJ databases">
        <authorList>
            <person name="Alioto T."/>
            <person name="Alioto T."/>
            <person name="Gomez Garrido J."/>
        </authorList>
    </citation>
    <scope>NUCLEOTIDE SEQUENCE</scope>
    <source>
        <strain evidence="9">A484AB</strain>
    </source>
</reference>
<dbReference type="InterPro" id="IPR016035">
    <property type="entry name" value="Acyl_Trfase/lysoPLipase"/>
</dbReference>
<protein>
    <recommendedName>
        <fullName evidence="1">oleoyl-[acyl-carrier-protein] hydrolase</fullName>
        <ecNumber evidence="1">3.1.2.14</ecNumber>
    </recommendedName>
</protein>
<feature type="region of interest" description="N-terminal hotdog fold" evidence="5">
    <location>
        <begin position="1450"/>
        <end position="1580"/>
    </location>
</feature>
<feature type="domain" description="PKS/mFAS DH" evidence="8">
    <location>
        <begin position="1450"/>
        <end position="1742"/>
    </location>
</feature>
<dbReference type="InterPro" id="IPR001227">
    <property type="entry name" value="Ac_transferase_dom_sf"/>
</dbReference>
<dbReference type="InterPro" id="IPR014030">
    <property type="entry name" value="Ketoacyl_synth_N"/>
</dbReference>
<dbReference type="InterPro" id="IPR014043">
    <property type="entry name" value="Acyl_transferase_dom"/>
</dbReference>
<dbReference type="InterPro" id="IPR050091">
    <property type="entry name" value="PKS_NRPS_Biosynth_Enz"/>
</dbReference>
<dbReference type="InterPro" id="IPR029058">
    <property type="entry name" value="AB_hydrolase_fold"/>
</dbReference>
<evidence type="ECO:0000313" key="10">
    <source>
        <dbReference type="Proteomes" id="UP001152795"/>
    </source>
</evidence>
<dbReference type="InterPro" id="IPR049551">
    <property type="entry name" value="PKS_DH_C"/>
</dbReference>
<dbReference type="InterPro" id="IPR042104">
    <property type="entry name" value="PKS_dehydratase_sf"/>
</dbReference>
<dbReference type="InterPro" id="IPR016036">
    <property type="entry name" value="Malonyl_transacylase_ACP-bd"/>
</dbReference>
<dbReference type="PANTHER" id="PTHR43775:SF37">
    <property type="entry name" value="SI:DKEY-61P9.11"/>
    <property type="match status" value="1"/>
</dbReference>
<dbReference type="InterPro" id="IPR057326">
    <property type="entry name" value="KR_dom"/>
</dbReference>
<keyword evidence="2" id="KW-0596">Phosphopantetheine</keyword>
<evidence type="ECO:0000259" key="8">
    <source>
        <dbReference type="PROSITE" id="PS52019"/>
    </source>
</evidence>
<dbReference type="GO" id="GO:0004312">
    <property type="term" value="F:fatty acid synthase activity"/>
    <property type="evidence" value="ECO:0007669"/>
    <property type="project" value="TreeGrafter"/>
</dbReference>
<evidence type="ECO:0000256" key="3">
    <source>
        <dbReference type="ARBA" id="ARBA00022553"/>
    </source>
</evidence>
<dbReference type="Pfam" id="PF12349">
    <property type="entry name" value="Sterol-sensing"/>
    <property type="match status" value="1"/>
</dbReference>
<dbReference type="InterPro" id="IPR020841">
    <property type="entry name" value="PKS_Beta-ketoAc_synthase_dom"/>
</dbReference>
<evidence type="ECO:0000256" key="4">
    <source>
        <dbReference type="ARBA" id="ARBA00022679"/>
    </source>
</evidence>
<comment type="caution">
    <text evidence="9">The sequence shown here is derived from an EMBL/GenBank/DDBJ whole genome shotgun (WGS) entry which is preliminary data.</text>
</comment>
<organism evidence="9 10">
    <name type="scientific">Paramuricea clavata</name>
    <name type="common">Red gorgonian</name>
    <name type="synonym">Violescent sea-whip</name>
    <dbReference type="NCBI Taxonomy" id="317549"/>
    <lineage>
        <taxon>Eukaryota</taxon>
        <taxon>Metazoa</taxon>
        <taxon>Cnidaria</taxon>
        <taxon>Anthozoa</taxon>
        <taxon>Octocorallia</taxon>
        <taxon>Malacalcyonacea</taxon>
        <taxon>Plexauridae</taxon>
        <taxon>Paramuricea</taxon>
    </lineage>
</organism>
<dbReference type="Gene3D" id="3.90.180.10">
    <property type="entry name" value="Medium-chain alcohol dehydrogenases, catalytic domain"/>
    <property type="match status" value="1"/>
</dbReference>
<evidence type="ECO:0000256" key="5">
    <source>
        <dbReference type="PROSITE-ProRule" id="PRU01363"/>
    </source>
</evidence>